<organism evidence="3 4">
    <name type="scientific">Streptomyces griseofuscus</name>
    <dbReference type="NCBI Taxonomy" id="146922"/>
    <lineage>
        <taxon>Bacteria</taxon>
        <taxon>Bacillati</taxon>
        <taxon>Actinomycetota</taxon>
        <taxon>Actinomycetes</taxon>
        <taxon>Kitasatosporales</taxon>
        <taxon>Streptomycetaceae</taxon>
        <taxon>Streptomyces</taxon>
    </lineage>
</organism>
<evidence type="ECO:0000259" key="2">
    <source>
        <dbReference type="PROSITE" id="PS50995"/>
    </source>
</evidence>
<evidence type="ECO:0000313" key="4">
    <source>
        <dbReference type="Proteomes" id="UP000276379"/>
    </source>
</evidence>
<accession>A0A426RVM1</accession>
<dbReference type="SMART" id="SM00347">
    <property type="entry name" value="HTH_MARR"/>
    <property type="match status" value="1"/>
</dbReference>
<dbReference type="InterPro" id="IPR036390">
    <property type="entry name" value="WH_DNA-bd_sf"/>
</dbReference>
<reference evidence="3 4" key="1">
    <citation type="submission" date="2017-10" db="EMBL/GenBank/DDBJ databases">
        <title>Draft genome of actinobacteria isolated from guarana (Paullinia cupana (Mart.) Ducke.</title>
        <authorList>
            <person name="Siqueira K.A."/>
            <person name="Liotti R.G."/>
            <person name="Mendes T.A."/>
            <person name="Soares M.A."/>
        </authorList>
    </citation>
    <scope>NUCLEOTIDE SEQUENCE [LARGE SCALE GENOMIC DNA]</scope>
    <source>
        <strain evidence="3 4">199</strain>
    </source>
</reference>
<evidence type="ECO:0000313" key="3">
    <source>
        <dbReference type="EMBL" id="RRQ77610.1"/>
    </source>
</evidence>
<dbReference type="InterPro" id="IPR052526">
    <property type="entry name" value="HTH-type_Bedaq_tolerance"/>
</dbReference>
<name>A0A426RVM1_9ACTN</name>
<dbReference type="RefSeq" id="WP_125215292.1">
    <property type="nucleotide sequence ID" value="NZ_PDES01000026.1"/>
</dbReference>
<dbReference type="Proteomes" id="UP000276379">
    <property type="component" value="Unassembled WGS sequence"/>
</dbReference>
<protein>
    <submittedName>
        <fullName evidence="3">MarR family transcriptional regulator</fullName>
    </submittedName>
</protein>
<dbReference type="EMBL" id="PDES01000026">
    <property type="protein sequence ID" value="RRQ77610.1"/>
    <property type="molecule type" value="Genomic_DNA"/>
</dbReference>
<dbReference type="InterPro" id="IPR036388">
    <property type="entry name" value="WH-like_DNA-bd_sf"/>
</dbReference>
<feature type="domain" description="HTH marR-type" evidence="2">
    <location>
        <begin position="17"/>
        <end position="149"/>
    </location>
</feature>
<feature type="compositionally biased region" description="Low complexity" evidence="1">
    <location>
        <begin position="163"/>
        <end position="178"/>
    </location>
</feature>
<dbReference type="Gene3D" id="1.10.10.10">
    <property type="entry name" value="Winged helix-like DNA-binding domain superfamily/Winged helix DNA-binding domain"/>
    <property type="match status" value="1"/>
</dbReference>
<dbReference type="AlphaFoldDB" id="A0A426RVM1"/>
<feature type="region of interest" description="Disordered" evidence="1">
    <location>
        <begin position="157"/>
        <end position="188"/>
    </location>
</feature>
<keyword evidence="4" id="KW-1185">Reference proteome</keyword>
<dbReference type="PANTHER" id="PTHR39515">
    <property type="entry name" value="CONSERVED PROTEIN"/>
    <property type="match status" value="1"/>
</dbReference>
<comment type="caution">
    <text evidence="3">The sequence shown here is derived from an EMBL/GenBank/DDBJ whole genome shotgun (WGS) entry which is preliminary data.</text>
</comment>
<dbReference type="PANTHER" id="PTHR39515:SF2">
    <property type="entry name" value="HTH-TYPE TRANSCRIPTIONAL REGULATOR RV0880"/>
    <property type="match status" value="1"/>
</dbReference>
<dbReference type="GO" id="GO:0003700">
    <property type="term" value="F:DNA-binding transcription factor activity"/>
    <property type="evidence" value="ECO:0007669"/>
    <property type="project" value="InterPro"/>
</dbReference>
<proteinExistence type="predicted"/>
<dbReference type="InterPro" id="IPR000835">
    <property type="entry name" value="HTH_MarR-typ"/>
</dbReference>
<dbReference type="SUPFAM" id="SSF46785">
    <property type="entry name" value="Winged helix' DNA-binding domain"/>
    <property type="match status" value="1"/>
</dbReference>
<sequence>MRGPGGDAPPGPPGTFPAELTDALVGIQRLIRRRLRGGLTGPRLRGAEVELLRLVESRPGIGVSEAAKELHLASNSVSTLVNQLVRDEYLVRETDPADRRAARLRLTGTAEKRLEDWHRRRAELVGGRLARLDGADCDALRAALPALRRLADLLHEDPEADGDPVAPVSAPAGAAAAPEGLWTEGTPS</sequence>
<gene>
    <name evidence="3" type="ORF">CQW44_37410</name>
</gene>
<dbReference type="Pfam" id="PF12802">
    <property type="entry name" value="MarR_2"/>
    <property type="match status" value="1"/>
</dbReference>
<evidence type="ECO:0000256" key="1">
    <source>
        <dbReference type="SAM" id="MobiDB-lite"/>
    </source>
</evidence>
<dbReference type="PROSITE" id="PS50995">
    <property type="entry name" value="HTH_MARR_2"/>
    <property type="match status" value="1"/>
</dbReference>